<comment type="pathway">
    <text evidence="3 11">Amino-acid biosynthesis; L-isoleucine biosynthesis; 2-oxobutanoate from L-threonine: step 1/1.</text>
</comment>
<evidence type="ECO:0000256" key="1">
    <source>
        <dbReference type="ARBA" id="ARBA00001274"/>
    </source>
</evidence>
<evidence type="ECO:0000256" key="3">
    <source>
        <dbReference type="ARBA" id="ARBA00004810"/>
    </source>
</evidence>
<evidence type="ECO:0000259" key="12">
    <source>
        <dbReference type="PROSITE" id="PS51672"/>
    </source>
</evidence>
<dbReference type="Proteomes" id="UP000199546">
    <property type="component" value="Unassembled WGS sequence"/>
</dbReference>
<accession>A0A1I7C6U7</accession>
<keyword evidence="8 11" id="KW-0456">Lyase</keyword>
<reference evidence="14" key="1">
    <citation type="submission" date="2016-10" db="EMBL/GenBank/DDBJ databases">
        <authorList>
            <person name="Varghese N."/>
            <person name="Submissions S."/>
        </authorList>
    </citation>
    <scope>NUCLEOTIDE SEQUENCE [LARGE SCALE GENOMIC DNA]</scope>
    <source>
        <strain evidence="14">DSM 46136</strain>
    </source>
</reference>
<sequence length="431" mass="44681">MSTAGTIHPTTDFAADVRDAVDRLAGVAERTPLQRNQRLSDLTGADVWLKREDLQVGRSYKVRGAYNTISRLDDAARAAGVVCASAGNHGQGVAYACRALGVRGAVFVPGTTPRQKRARIRALGGDTVELVVTGDTYDDAAAAAAVHAATTGATLVPAFDAWPVVVGQATVAVEVLEQLGGRTPDVVVLPVGGGGLLAGCGTWLAQASPGTRLVGVEPAGAASMAAALAAGHPVELSVIDTFVDGAAVRRAGAVTLPLVRDSDAEVLAVPEGQICTEMLELYQVDGIIAEPAGALATAALTGGTVRVEPGSTVVCLLSGGNNDVSRYAEVVERSLVHQGLKHYFLVEFPQEPGALRRFLDDVLGPDDDIVLFEYVKRDNRETGAALTGIELGSAASLPGLLDRTAASPLRIQHLHPDSPAYRYLVRGGTFG</sequence>
<name>A0A1I7C6U7_9ACTN</name>
<dbReference type="EC" id="4.3.1.19" evidence="11"/>
<protein>
    <recommendedName>
        <fullName evidence="11">L-threonine dehydratase</fullName>
        <ecNumber evidence="11">4.3.1.19</ecNumber>
    </recommendedName>
    <alternativeName>
        <fullName evidence="11">Threonine deaminase</fullName>
    </alternativeName>
</protein>
<dbReference type="GO" id="GO:0006565">
    <property type="term" value="P:L-serine catabolic process"/>
    <property type="evidence" value="ECO:0007669"/>
    <property type="project" value="TreeGrafter"/>
</dbReference>
<dbReference type="InterPro" id="IPR038110">
    <property type="entry name" value="TD_ACT-like_sf"/>
</dbReference>
<dbReference type="GO" id="GO:0004794">
    <property type="term" value="F:threonine deaminase activity"/>
    <property type="evidence" value="ECO:0007669"/>
    <property type="project" value="UniProtKB-UniRule"/>
</dbReference>
<dbReference type="PANTHER" id="PTHR48078:SF11">
    <property type="entry name" value="THREONINE DEHYDRATASE, MITOCHONDRIAL"/>
    <property type="match status" value="1"/>
</dbReference>
<evidence type="ECO:0000256" key="6">
    <source>
        <dbReference type="ARBA" id="ARBA00022624"/>
    </source>
</evidence>
<dbReference type="SUPFAM" id="SSF53686">
    <property type="entry name" value="Tryptophan synthase beta subunit-like PLP-dependent enzymes"/>
    <property type="match status" value="1"/>
</dbReference>
<dbReference type="UniPathway" id="UPA00047">
    <property type="reaction ID" value="UER00054"/>
</dbReference>
<evidence type="ECO:0000256" key="8">
    <source>
        <dbReference type="ARBA" id="ARBA00023239"/>
    </source>
</evidence>
<dbReference type="Gene3D" id="3.40.50.1100">
    <property type="match status" value="2"/>
</dbReference>
<evidence type="ECO:0000313" key="13">
    <source>
        <dbReference type="EMBL" id="SFT95157.1"/>
    </source>
</evidence>
<dbReference type="GO" id="GO:0003941">
    <property type="term" value="F:L-serine ammonia-lyase activity"/>
    <property type="evidence" value="ECO:0007669"/>
    <property type="project" value="TreeGrafter"/>
</dbReference>
<dbReference type="Gene3D" id="3.40.1020.10">
    <property type="entry name" value="Biosynthetic Threonine Deaminase, Domain 3"/>
    <property type="match status" value="1"/>
</dbReference>
<evidence type="ECO:0000256" key="9">
    <source>
        <dbReference type="ARBA" id="ARBA00023304"/>
    </source>
</evidence>
<dbReference type="Pfam" id="PF00291">
    <property type="entry name" value="PALP"/>
    <property type="match status" value="1"/>
</dbReference>
<evidence type="ECO:0000256" key="10">
    <source>
        <dbReference type="ARBA" id="ARBA00025527"/>
    </source>
</evidence>
<dbReference type="PANTHER" id="PTHR48078">
    <property type="entry name" value="THREONINE DEHYDRATASE, MITOCHONDRIAL-RELATED"/>
    <property type="match status" value="1"/>
</dbReference>
<evidence type="ECO:0000256" key="7">
    <source>
        <dbReference type="ARBA" id="ARBA00022898"/>
    </source>
</evidence>
<comment type="cofactor">
    <cofactor evidence="2 11">
        <name>pyridoxal 5'-phosphate</name>
        <dbReference type="ChEBI" id="CHEBI:597326"/>
    </cofactor>
</comment>
<keyword evidence="7 11" id="KW-0663">Pyridoxal phosphate</keyword>
<dbReference type="FunFam" id="3.40.50.1100:FF:000005">
    <property type="entry name" value="Threonine dehydratase catabolic"/>
    <property type="match status" value="1"/>
</dbReference>
<evidence type="ECO:0000256" key="4">
    <source>
        <dbReference type="ARBA" id="ARBA00010869"/>
    </source>
</evidence>
<dbReference type="InterPro" id="IPR011820">
    <property type="entry name" value="IlvA"/>
</dbReference>
<keyword evidence="6 11" id="KW-0412">Isoleucine biosynthesis</keyword>
<dbReference type="GO" id="GO:0009097">
    <property type="term" value="P:isoleucine biosynthetic process"/>
    <property type="evidence" value="ECO:0007669"/>
    <property type="project" value="UniProtKB-UniRule"/>
</dbReference>
<dbReference type="InterPro" id="IPR001721">
    <property type="entry name" value="TD_ACT-like"/>
</dbReference>
<organism evidence="13 14">
    <name type="scientific">Geodermatophilus amargosae</name>
    <dbReference type="NCBI Taxonomy" id="1296565"/>
    <lineage>
        <taxon>Bacteria</taxon>
        <taxon>Bacillati</taxon>
        <taxon>Actinomycetota</taxon>
        <taxon>Actinomycetes</taxon>
        <taxon>Geodermatophilales</taxon>
        <taxon>Geodermatophilaceae</taxon>
        <taxon>Geodermatophilus</taxon>
    </lineage>
</organism>
<feature type="domain" description="ACT-like" evidence="12">
    <location>
        <begin position="342"/>
        <end position="416"/>
    </location>
</feature>
<evidence type="ECO:0000256" key="11">
    <source>
        <dbReference type="RuleBase" id="RU362012"/>
    </source>
</evidence>
<keyword evidence="9 11" id="KW-0100">Branched-chain amino acid biosynthesis</keyword>
<dbReference type="InterPro" id="IPR050147">
    <property type="entry name" value="Ser/Thr_Dehydratase"/>
</dbReference>
<evidence type="ECO:0000256" key="2">
    <source>
        <dbReference type="ARBA" id="ARBA00001933"/>
    </source>
</evidence>
<evidence type="ECO:0000313" key="14">
    <source>
        <dbReference type="Proteomes" id="UP000199546"/>
    </source>
</evidence>
<dbReference type="NCBIfam" id="TIGR02079">
    <property type="entry name" value="THD1"/>
    <property type="match status" value="1"/>
</dbReference>
<dbReference type="GO" id="GO:0006567">
    <property type="term" value="P:L-threonine catabolic process"/>
    <property type="evidence" value="ECO:0007669"/>
    <property type="project" value="TreeGrafter"/>
</dbReference>
<keyword evidence="14" id="KW-1185">Reference proteome</keyword>
<proteinExistence type="inferred from homology"/>
<comment type="function">
    <text evidence="10 11">Catalyzes the anaerobic formation of alpha-ketobutyrate and ammonia from threonine in a two-step reaction. The first step involved a dehydration of threonine and a production of enamine intermediates (aminocrotonate), which tautomerizes to its imine form (iminobutyrate). Both intermediates are unstable and short-lived. The second step is the nonenzymatic hydrolysis of the enamine/imine intermediates to form 2-ketobutyrate and free ammonia. In the low water environment of the cell, the second step is accelerated by RidA.</text>
</comment>
<dbReference type="NCBIfam" id="NF006390">
    <property type="entry name" value="PRK08639.1"/>
    <property type="match status" value="1"/>
</dbReference>
<dbReference type="AlphaFoldDB" id="A0A1I7C6U7"/>
<dbReference type="InterPro" id="IPR001926">
    <property type="entry name" value="TrpB-like_PALP"/>
</dbReference>
<comment type="subunit">
    <text evidence="11">Homotetramer.</text>
</comment>
<dbReference type="EMBL" id="FPBA01000018">
    <property type="protein sequence ID" value="SFT95157.1"/>
    <property type="molecule type" value="Genomic_DNA"/>
</dbReference>
<keyword evidence="5 11" id="KW-0028">Amino-acid biosynthesis</keyword>
<evidence type="ECO:0000256" key="5">
    <source>
        <dbReference type="ARBA" id="ARBA00022605"/>
    </source>
</evidence>
<dbReference type="RefSeq" id="WP_245784865.1">
    <property type="nucleotide sequence ID" value="NZ_FPBA01000018.1"/>
</dbReference>
<gene>
    <name evidence="11" type="primary">ilvA</name>
    <name evidence="13" type="ORF">SAMN05660657_04165</name>
</gene>
<dbReference type="InterPro" id="IPR036052">
    <property type="entry name" value="TrpB-like_PALP_sf"/>
</dbReference>
<dbReference type="PROSITE" id="PS51672">
    <property type="entry name" value="ACT_LIKE"/>
    <property type="match status" value="1"/>
</dbReference>
<comment type="catalytic activity">
    <reaction evidence="1 11">
        <text>L-threonine = 2-oxobutanoate + NH4(+)</text>
        <dbReference type="Rhea" id="RHEA:22108"/>
        <dbReference type="ChEBI" id="CHEBI:16763"/>
        <dbReference type="ChEBI" id="CHEBI:28938"/>
        <dbReference type="ChEBI" id="CHEBI:57926"/>
        <dbReference type="EC" id="4.3.1.19"/>
    </reaction>
</comment>
<dbReference type="Pfam" id="PF00585">
    <property type="entry name" value="Thr_dehydrat_C"/>
    <property type="match status" value="1"/>
</dbReference>
<comment type="similarity">
    <text evidence="4 11">Belongs to the serine/threonine dehydratase family.</text>
</comment>
<dbReference type="STRING" id="1296565.SAMN05660657_04165"/>